<feature type="region of interest" description="Disordered" evidence="2">
    <location>
        <begin position="247"/>
        <end position="281"/>
    </location>
</feature>
<reference evidence="4 5" key="1">
    <citation type="submission" date="2017-04" db="EMBL/GenBank/DDBJ databases">
        <title>Draft genome sequence of Marssonina coronaria NL1: causal agent of apple blotch.</title>
        <authorList>
            <person name="Cheng Q."/>
        </authorList>
    </citation>
    <scope>NUCLEOTIDE SEQUENCE [LARGE SCALE GENOMIC DNA]</scope>
    <source>
        <strain evidence="4 5">NL1</strain>
    </source>
</reference>
<protein>
    <recommendedName>
        <fullName evidence="3">C3H1-type domain-containing protein</fullName>
    </recommendedName>
</protein>
<dbReference type="EMBL" id="MZNU01000228">
    <property type="protein sequence ID" value="OWP02505.1"/>
    <property type="molecule type" value="Genomic_DNA"/>
</dbReference>
<accession>A0A218Z5I1</accession>
<feature type="compositionally biased region" description="Polar residues" evidence="2">
    <location>
        <begin position="221"/>
        <end position="231"/>
    </location>
</feature>
<proteinExistence type="predicted"/>
<feature type="compositionally biased region" description="Basic residues" evidence="2">
    <location>
        <begin position="204"/>
        <end position="215"/>
    </location>
</feature>
<dbReference type="InterPro" id="IPR000571">
    <property type="entry name" value="Znf_CCCH"/>
</dbReference>
<dbReference type="GO" id="GO:0008270">
    <property type="term" value="F:zinc ion binding"/>
    <property type="evidence" value="ECO:0007669"/>
    <property type="project" value="UniProtKB-KW"/>
</dbReference>
<dbReference type="Proteomes" id="UP000242519">
    <property type="component" value="Unassembled WGS sequence"/>
</dbReference>
<feature type="region of interest" description="Disordered" evidence="2">
    <location>
        <begin position="371"/>
        <end position="396"/>
    </location>
</feature>
<feature type="zinc finger region" description="C3H1-type" evidence="1">
    <location>
        <begin position="547"/>
        <end position="574"/>
    </location>
</feature>
<feature type="region of interest" description="Disordered" evidence="2">
    <location>
        <begin position="75"/>
        <end position="134"/>
    </location>
</feature>
<evidence type="ECO:0000259" key="3">
    <source>
        <dbReference type="PROSITE" id="PS50103"/>
    </source>
</evidence>
<feature type="compositionally biased region" description="Polar residues" evidence="2">
    <location>
        <begin position="383"/>
        <end position="392"/>
    </location>
</feature>
<organism evidence="4 5">
    <name type="scientific">Diplocarpon coronariae</name>
    <dbReference type="NCBI Taxonomy" id="2795749"/>
    <lineage>
        <taxon>Eukaryota</taxon>
        <taxon>Fungi</taxon>
        <taxon>Dikarya</taxon>
        <taxon>Ascomycota</taxon>
        <taxon>Pezizomycotina</taxon>
        <taxon>Leotiomycetes</taxon>
        <taxon>Helotiales</taxon>
        <taxon>Drepanopezizaceae</taxon>
        <taxon>Diplocarpon</taxon>
    </lineage>
</organism>
<evidence type="ECO:0000256" key="1">
    <source>
        <dbReference type="PROSITE-ProRule" id="PRU00723"/>
    </source>
</evidence>
<feature type="domain" description="C3H1-type" evidence="3">
    <location>
        <begin position="465"/>
        <end position="495"/>
    </location>
</feature>
<evidence type="ECO:0000313" key="5">
    <source>
        <dbReference type="Proteomes" id="UP000242519"/>
    </source>
</evidence>
<feature type="compositionally biased region" description="Low complexity" evidence="2">
    <location>
        <begin position="255"/>
        <end position="264"/>
    </location>
</feature>
<feature type="compositionally biased region" description="Low complexity" evidence="2">
    <location>
        <begin position="104"/>
        <end position="113"/>
    </location>
</feature>
<keyword evidence="1" id="KW-0479">Metal-binding</keyword>
<feature type="domain" description="C3H1-type" evidence="3">
    <location>
        <begin position="547"/>
        <end position="574"/>
    </location>
</feature>
<dbReference type="PROSITE" id="PS50103">
    <property type="entry name" value="ZF_C3H1"/>
    <property type="match status" value="2"/>
</dbReference>
<dbReference type="AlphaFoldDB" id="A0A218Z5I1"/>
<feature type="region of interest" description="Disordered" evidence="2">
    <location>
        <begin position="149"/>
        <end position="168"/>
    </location>
</feature>
<gene>
    <name evidence="4" type="ORF">B2J93_2713</name>
</gene>
<keyword evidence="5" id="KW-1185">Reference proteome</keyword>
<dbReference type="OrthoDB" id="3594623at2759"/>
<dbReference type="Gene3D" id="4.10.1000.10">
    <property type="entry name" value="Zinc finger, CCCH-type"/>
    <property type="match status" value="1"/>
</dbReference>
<name>A0A218Z5I1_9HELO</name>
<evidence type="ECO:0000256" key="2">
    <source>
        <dbReference type="SAM" id="MobiDB-lite"/>
    </source>
</evidence>
<comment type="caution">
    <text evidence="4">The sequence shown here is derived from an EMBL/GenBank/DDBJ whole genome shotgun (WGS) entry which is preliminary data.</text>
</comment>
<keyword evidence="1" id="KW-0862">Zinc</keyword>
<feature type="region of interest" description="Disordered" evidence="2">
    <location>
        <begin position="605"/>
        <end position="643"/>
    </location>
</feature>
<feature type="compositionally biased region" description="Polar residues" evidence="2">
    <location>
        <begin position="605"/>
        <end position="618"/>
    </location>
</feature>
<feature type="compositionally biased region" description="Basic and acidic residues" evidence="2">
    <location>
        <begin position="82"/>
        <end position="103"/>
    </location>
</feature>
<evidence type="ECO:0000313" key="4">
    <source>
        <dbReference type="EMBL" id="OWP02505.1"/>
    </source>
</evidence>
<feature type="zinc finger region" description="C3H1-type" evidence="1">
    <location>
        <begin position="465"/>
        <end position="495"/>
    </location>
</feature>
<feature type="region of interest" description="Disordered" evidence="2">
    <location>
        <begin position="201"/>
        <end position="231"/>
    </location>
</feature>
<dbReference type="InParanoid" id="A0A218Z5I1"/>
<keyword evidence="1" id="KW-0863">Zinc-finger</keyword>
<sequence>MAPPLSANAARALEQVKMGLLILCGASYFSDDEWIKIDRLIHKGHYVFTNGPASILDSSVEEELMTFDEQMDLSVQGTRSIDTPKDVPVKEDPAVVKEKKLDSPSESDQASSSGPAETPNETSVEASSDEEPASKVVDSAVYDFSHWDAPAEPATAEPPKPIQPTEILKRERVNIPAAGGLALYTAEQLAEIKEFNATLTKAGQKSKPKHGKHSSSRPSDQDSAACNSTLSDYDTSTGIRSWVSEVVEGEDVSRSRSSPSAKKSTAVAPSPQPATPYSAPGKRQLTLQVGSIHVAQGTQVRTSSIRLGVDPGDQIKILSYISGITYKGQNLRNNSIGHFAETVLKKHPEAAQEQKKRTDGNVNPLDDFERSNAAEWDEVPVTQKGSATTASTPGIAKPIGGLGASRFAVPAEESESVASGSEPIDCKSGMSREEVEKMVDQKILAARRPAILKNASSNERLVEPPRKTATCWYWATPNRDCRYTADECRHLHEHGHGFELSKGKPTWGSIVDCLPDPTAKHIDSQVASTSPPASPTINSAENFPADAASKKTCWFWAHQNRCINASCRFQHAQSSHGVASRPGSWNKKQKVASLNSWFQSSANSSNAVDEFGRSTSDTIDGEGDGESILDSGLPVPIPAPRVGWRDVEDPRGWGESAQKEEAAARFAAKGICHDVEPEPDTMPVNVNSGWGDGANKPPHIRDMEEKAMIAAVGW</sequence>